<dbReference type="AlphaFoldDB" id="A0A7R9ZWX9"/>
<dbReference type="PROSITE" id="PS50192">
    <property type="entry name" value="T_SNARE"/>
    <property type="match status" value="1"/>
</dbReference>
<dbReference type="GO" id="GO:0048278">
    <property type="term" value="P:vesicle docking"/>
    <property type="evidence" value="ECO:0007669"/>
    <property type="project" value="TreeGrafter"/>
</dbReference>
<feature type="domain" description="T-SNARE coiled-coil homology" evidence="13">
    <location>
        <begin position="220"/>
        <end position="282"/>
    </location>
</feature>
<keyword evidence="9 12" id="KW-0472">Membrane</keyword>
<dbReference type="PANTHER" id="PTHR19957">
    <property type="entry name" value="SYNTAXIN"/>
    <property type="match status" value="1"/>
</dbReference>
<evidence type="ECO:0000256" key="6">
    <source>
        <dbReference type="ARBA" id="ARBA00022989"/>
    </source>
</evidence>
<dbReference type="GO" id="GO:0000149">
    <property type="term" value="F:SNARE binding"/>
    <property type="evidence" value="ECO:0007669"/>
    <property type="project" value="TreeGrafter"/>
</dbReference>
<dbReference type="GO" id="GO:0005484">
    <property type="term" value="F:SNAP receptor activity"/>
    <property type="evidence" value="ECO:0007669"/>
    <property type="project" value="TreeGrafter"/>
</dbReference>
<dbReference type="PANTHER" id="PTHR19957:SF83">
    <property type="entry name" value="SYNTAXIN-16"/>
    <property type="match status" value="1"/>
</dbReference>
<dbReference type="GO" id="GO:0006886">
    <property type="term" value="P:intracellular protein transport"/>
    <property type="evidence" value="ECO:0007669"/>
    <property type="project" value="TreeGrafter"/>
</dbReference>
<evidence type="ECO:0000256" key="3">
    <source>
        <dbReference type="ARBA" id="ARBA00022448"/>
    </source>
</evidence>
<evidence type="ECO:0000256" key="9">
    <source>
        <dbReference type="ARBA" id="ARBA00023136"/>
    </source>
</evidence>
<feature type="coiled-coil region" evidence="10">
    <location>
        <begin position="156"/>
        <end position="183"/>
    </location>
</feature>
<dbReference type="GO" id="GO:0000139">
    <property type="term" value="C:Golgi membrane"/>
    <property type="evidence" value="ECO:0007669"/>
    <property type="project" value="UniProtKB-SubCell"/>
</dbReference>
<dbReference type="InterPro" id="IPR045242">
    <property type="entry name" value="Syntaxin"/>
</dbReference>
<comment type="subcellular location">
    <subcellularLocation>
        <location evidence="1">Golgi apparatus membrane</location>
        <topology evidence="1">Single-pass type IV membrane protein</topology>
    </subcellularLocation>
</comment>
<feature type="transmembrane region" description="Helical" evidence="12">
    <location>
        <begin position="324"/>
        <end position="342"/>
    </location>
</feature>
<evidence type="ECO:0000256" key="4">
    <source>
        <dbReference type="ARBA" id="ARBA00022692"/>
    </source>
</evidence>
<sequence>MPTVADKLGHLVTRDLTQAFARQRRARRKAQQQQQRDPRSTPNGTEALIGADGGPASPTSSRGGQGPSLPPQWVDFSDKAHEDIREIRSQLVQLIKAQEKRFLQAKSGDGLDKEIQALSSSIATLIRCCEQSIHQVRTYGGTDTALMDDEFRQNVQRSLAAQLQQLSKQCREAQKDYLKRRQQGTDLENGAIDSRYDAGCGVAGGDVSGSVQTLEFNEMEEMAAMRSTEIAQIASSINELHQIFKDLAGLVIEQGTILDRIDYNTEKIYKKSDDAKGQMQKAVKRKKTGDSRVMKCFIFWVIADVLLFLMLLVKYQQKYGLRNVFWFLCFLGLLIGGCVVYAKRRSPQLLSSEHWIKACPDLDPKALWRRVRPGPVNTAKAAGAAARAGGLGAVRQAVSGPGL</sequence>
<dbReference type="GO" id="GO:0006906">
    <property type="term" value="P:vesicle fusion"/>
    <property type="evidence" value="ECO:0007669"/>
    <property type="project" value="TreeGrafter"/>
</dbReference>
<evidence type="ECO:0000256" key="12">
    <source>
        <dbReference type="SAM" id="Phobius"/>
    </source>
</evidence>
<name>A0A7R9ZWX9_9DINO</name>
<proteinExistence type="inferred from homology"/>
<evidence type="ECO:0000313" key="14">
    <source>
        <dbReference type="EMBL" id="CAD8346259.1"/>
    </source>
</evidence>
<dbReference type="GO" id="GO:0031201">
    <property type="term" value="C:SNARE complex"/>
    <property type="evidence" value="ECO:0007669"/>
    <property type="project" value="TreeGrafter"/>
</dbReference>
<keyword evidence="3" id="KW-0813">Transport</keyword>
<keyword evidence="5" id="KW-0653">Protein transport</keyword>
<keyword evidence="7" id="KW-0333">Golgi apparatus</keyword>
<reference evidence="14" key="1">
    <citation type="submission" date="2021-01" db="EMBL/GenBank/DDBJ databases">
        <authorList>
            <person name="Corre E."/>
            <person name="Pelletier E."/>
            <person name="Niang G."/>
            <person name="Scheremetjew M."/>
            <person name="Finn R."/>
            <person name="Kale V."/>
            <person name="Holt S."/>
            <person name="Cochrane G."/>
            <person name="Meng A."/>
            <person name="Brown T."/>
            <person name="Cohen L."/>
        </authorList>
    </citation>
    <scope>NUCLEOTIDE SEQUENCE</scope>
    <source>
        <strain evidence="14">Pbaha01</strain>
    </source>
</reference>
<dbReference type="SMART" id="SM00397">
    <property type="entry name" value="t_SNARE"/>
    <property type="match status" value="1"/>
</dbReference>
<evidence type="ECO:0000256" key="11">
    <source>
        <dbReference type="SAM" id="MobiDB-lite"/>
    </source>
</evidence>
<keyword evidence="8 10" id="KW-0175">Coiled coil</keyword>
<protein>
    <recommendedName>
        <fullName evidence="13">t-SNARE coiled-coil homology domain-containing protein</fullName>
    </recommendedName>
</protein>
<dbReference type="InterPro" id="IPR010989">
    <property type="entry name" value="SNARE"/>
</dbReference>
<comment type="similarity">
    <text evidence="2">Belongs to the syntaxin family.</text>
</comment>
<evidence type="ECO:0000256" key="1">
    <source>
        <dbReference type="ARBA" id="ARBA00004409"/>
    </source>
</evidence>
<accession>A0A7R9ZWX9</accession>
<evidence type="ECO:0000256" key="8">
    <source>
        <dbReference type="ARBA" id="ARBA00023054"/>
    </source>
</evidence>
<dbReference type="InterPro" id="IPR000727">
    <property type="entry name" value="T_SNARE_dom"/>
</dbReference>
<evidence type="ECO:0000256" key="7">
    <source>
        <dbReference type="ARBA" id="ARBA00023034"/>
    </source>
</evidence>
<dbReference type="Gene3D" id="1.20.58.70">
    <property type="match status" value="1"/>
</dbReference>
<feature type="transmembrane region" description="Helical" evidence="12">
    <location>
        <begin position="293"/>
        <end position="312"/>
    </location>
</feature>
<gene>
    <name evidence="14" type="ORF">PBAH0796_LOCUS1997</name>
</gene>
<feature type="region of interest" description="Disordered" evidence="11">
    <location>
        <begin position="21"/>
        <end position="75"/>
    </location>
</feature>
<evidence type="ECO:0000256" key="5">
    <source>
        <dbReference type="ARBA" id="ARBA00022927"/>
    </source>
</evidence>
<evidence type="ECO:0000256" key="10">
    <source>
        <dbReference type="SAM" id="Coils"/>
    </source>
</evidence>
<dbReference type="SUPFAM" id="SSF47661">
    <property type="entry name" value="t-snare proteins"/>
    <property type="match status" value="1"/>
</dbReference>
<keyword evidence="4 12" id="KW-0812">Transmembrane</keyword>
<evidence type="ECO:0000256" key="2">
    <source>
        <dbReference type="ARBA" id="ARBA00009063"/>
    </source>
</evidence>
<dbReference type="EMBL" id="HBEG01003410">
    <property type="protein sequence ID" value="CAD8346259.1"/>
    <property type="molecule type" value="Transcribed_RNA"/>
</dbReference>
<organism evidence="14">
    <name type="scientific">Pyrodinium bahamense</name>
    <dbReference type="NCBI Taxonomy" id="73915"/>
    <lineage>
        <taxon>Eukaryota</taxon>
        <taxon>Sar</taxon>
        <taxon>Alveolata</taxon>
        <taxon>Dinophyceae</taxon>
        <taxon>Gonyaulacales</taxon>
        <taxon>Pyrocystaceae</taxon>
        <taxon>Pyrodinium</taxon>
    </lineage>
</organism>
<keyword evidence="6 12" id="KW-1133">Transmembrane helix</keyword>
<dbReference type="CDD" id="cd15845">
    <property type="entry name" value="SNARE_syntaxin16"/>
    <property type="match status" value="1"/>
</dbReference>
<evidence type="ECO:0000259" key="13">
    <source>
        <dbReference type="PROSITE" id="PS50192"/>
    </source>
</evidence>